<dbReference type="Gene3D" id="2.10.260.10">
    <property type="match status" value="1"/>
</dbReference>
<keyword evidence="1 3" id="KW-0238">DNA-binding</keyword>
<dbReference type="RefSeq" id="WP_135475816.1">
    <property type="nucleotide sequence ID" value="NZ_SIJK02000001.1"/>
</dbReference>
<keyword evidence="4" id="KW-1185">Reference proteome</keyword>
<gene>
    <name evidence="3" type="ORF">EYB53_001055</name>
</gene>
<evidence type="ECO:0000256" key="1">
    <source>
        <dbReference type="PROSITE-ProRule" id="PRU01076"/>
    </source>
</evidence>
<feature type="domain" description="SpoVT-AbrB" evidence="2">
    <location>
        <begin position="3"/>
        <end position="48"/>
    </location>
</feature>
<dbReference type="EMBL" id="SIJK02000001">
    <property type="protein sequence ID" value="MBP1464285.1"/>
    <property type="molecule type" value="Genomic_DNA"/>
</dbReference>
<dbReference type="InterPro" id="IPR039052">
    <property type="entry name" value="Antitox_PemI-like"/>
</dbReference>
<dbReference type="Proteomes" id="UP001193081">
    <property type="component" value="Unassembled WGS sequence"/>
</dbReference>
<dbReference type="PANTHER" id="PTHR40516:SF1">
    <property type="entry name" value="ANTITOXIN CHPS-RELATED"/>
    <property type="match status" value="1"/>
</dbReference>
<organism evidence="3 4">
    <name type="scientific">Candidatus Chloroploca mongolica</name>
    <dbReference type="NCBI Taxonomy" id="2528176"/>
    <lineage>
        <taxon>Bacteria</taxon>
        <taxon>Bacillati</taxon>
        <taxon>Chloroflexota</taxon>
        <taxon>Chloroflexia</taxon>
        <taxon>Chloroflexales</taxon>
        <taxon>Chloroflexineae</taxon>
        <taxon>Oscillochloridaceae</taxon>
        <taxon>Candidatus Chloroploca</taxon>
    </lineage>
</organism>
<evidence type="ECO:0000313" key="4">
    <source>
        <dbReference type="Proteomes" id="UP001193081"/>
    </source>
</evidence>
<sequence>MQSKVQKWGNSLALRIPKSFAAEIGLSDGTPVELTLVEGKLVIAPLPVPSYSLEALLAGITPANLHGELDTGAPQGTEVW</sequence>
<reference evidence="3 4" key="1">
    <citation type="submission" date="2021-03" db="EMBL/GenBank/DDBJ databases">
        <authorList>
            <person name="Grouzdev D.S."/>
        </authorList>
    </citation>
    <scope>NUCLEOTIDE SEQUENCE [LARGE SCALE GENOMIC DNA]</scope>
    <source>
        <strain evidence="3 4">M50-1</strain>
    </source>
</reference>
<accession>A0ABS4D4B9</accession>
<dbReference type="PROSITE" id="PS51740">
    <property type="entry name" value="SPOVT_ABRB"/>
    <property type="match status" value="1"/>
</dbReference>
<dbReference type="SUPFAM" id="SSF89447">
    <property type="entry name" value="AbrB/MazE/MraZ-like"/>
    <property type="match status" value="1"/>
</dbReference>
<name>A0ABS4D4B9_9CHLR</name>
<dbReference type="PANTHER" id="PTHR40516">
    <property type="entry name" value="ANTITOXIN CHPS-RELATED"/>
    <property type="match status" value="1"/>
</dbReference>
<comment type="caution">
    <text evidence="3">The sequence shown here is derived from an EMBL/GenBank/DDBJ whole genome shotgun (WGS) entry which is preliminary data.</text>
</comment>
<dbReference type="InterPro" id="IPR007159">
    <property type="entry name" value="SpoVT-AbrB_dom"/>
</dbReference>
<dbReference type="SMART" id="SM00966">
    <property type="entry name" value="SpoVT_AbrB"/>
    <property type="match status" value="1"/>
</dbReference>
<dbReference type="InterPro" id="IPR037914">
    <property type="entry name" value="SpoVT-AbrB_sf"/>
</dbReference>
<protein>
    <submittedName>
        <fullName evidence="3">AbrB/MazE/SpoVT family DNA-binding domain-containing protein</fullName>
    </submittedName>
</protein>
<proteinExistence type="predicted"/>
<evidence type="ECO:0000313" key="3">
    <source>
        <dbReference type="EMBL" id="MBP1464285.1"/>
    </source>
</evidence>
<dbReference type="GO" id="GO:0003677">
    <property type="term" value="F:DNA binding"/>
    <property type="evidence" value="ECO:0007669"/>
    <property type="project" value="UniProtKB-KW"/>
</dbReference>
<evidence type="ECO:0000259" key="2">
    <source>
        <dbReference type="PROSITE" id="PS51740"/>
    </source>
</evidence>
<dbReference type="Pfam" id="PF04014">
    <property type="entry name" value="MazE_antitoxin"/>
    <property type="match status" value="1"/>
</dbReference>